<dbReference type="GO" id="GO:0000179">
    <property type="term" value="F:rRNA (adenine-N6,N6-)-dimethyltransferase activity"/>
    <property type="evidence" value="ECO:0007669"/>
    <property type="project" value="TreeGrafter"/>
</dbReference>
<evidence type="ECO:0000256" key="13">
    <source>
        <dbReference type="ARBA" id="ARBA00031609"/>
    </source>
</evidence>
<dbReference type="OrthoDB" id="9895503at2759"/>
<evidence type="ECO:0000256" key="12">
    <source>
        <dbReference type="ARBA" id="ARBA00029708"/>
    </source>
</evidence>
<evidence type="ECO:0000313" key="15">
    <source>
        <dbReference type="Proteomes" id="UP000504615"/>
    </source>
</evidence>
<keyword evidence="3" id="KW-0698">rRNA processing</keyword>
<comment type="subcellular location">
    <subcellularLocation>
        <location evidence="1">Mitochondrion</location>
    </subcellularLocation>
</comment>
<evidence type="ECO:0000256" key="7">
    <source>
        <dbReference type="ARBA" id="ARBA00022884"/>
    </source>
</evidence>
<dbReference type="GO" id="GO:0005759">
    <property type="term" value="C:mitochondrial matrix"/>
    <property type="evidence" value="ECO:0007669"/>
    <property type="project" value="TreeGrafter"/>
</dbReference>
<dbReference type="InterPro" id="IPR029063">
    <property type="entry name" value="SAM-dependent_MTases_sf"/>
</dbReference>
<evidence type="ECO:0000256" key="3">
    <source>
        <dbReference type="ARBA" id="ARBA00022552"/>
    </source>
</evidence>
<evidence type="ECO:0000256" key="10">
    <source>
        <dbReference type="ARBA" id="ARBA00023128"/>
    </source>
</evidence>
<dbReference type="PANTHER" id="PTHR11727">
    <property type="entry name" value="DIMETHYLADENOSINE TRANSFERASE"/>
    <property type="match status" value="1"/>
</dbReference>
<gene>
    <name evidence="16 17" type="primary">LOC105431100</name>
</gene>
<keyword evidence="15" id="KW-1185">Reference proteome</keyword>
<dbReference type="SUPFAM" id="SSF53335">
    <property type="entry name" value="S-adenosyl-L-methionine-dependent methyltransferases"/>
    <property type="match status" value="1"/>
</dbReference>
<evidence type="ECO:0000313" key="17">
    <source>
        <dbReference type="RefSeq" id="XP_011643367.2"/>
    </source>
</evidence>
<evidence type="ECO:0000256" key="2">
    <source>
        <dbReference type="ARBA" id="ARBA00018369"/>
    </source>
</evidence>
<dbReference type="GO" id="GO:0003723">
    <property type="term" value="F:RNA binding"/>
    <property type="evidence" value="ECO:0007669"/>
    <property type="project" value="UniProtKB-KW"/>
</dbReference>
<evidence type="ECO:0000256" key="11">
    <source>
        <dbReference type="ARBA" id="ARBA00023163"/>
    </source>
</evidence>
<dbReference type="InterPro" id="IPR001737">
    <property type="entry name" value="KsgA/Erm"/>
</dbReference>
<evidence type="ECO:0000256" key="5">
    <source>
        <dbReference type="ARBA" id="ARBA00022679"/>
    </source>
</evidence>
<keyword evidence="6" id="KW-0949">S-adenosyl-L-methionine</keyword>
<evidence type="ECO:0000256" key="14">
    <source>
        <dbReference type="ARBA" id="ARBA00032796"/>
    </source>
</evidence>
<dbReference type="GO" id="GO:0034246">
    <property type="term" value="F:mitochondrial transcription factor activity"/>
    <property type="evidence" value="ECO:0007669"/>
    <property type="project" value="TreeGrafter"/>
</dbReference>
<dbReference type="Proteomes" id="UP000504615">
    <property type="component" value="Unplaced"/>
</dbReference>
<keyword evidence="4" id="KW-0489">Methyltransferase</keyword>
<dbReference type="RefSeq" id="XP_011643365.2">
    <property type="nucleotide sequence ID" value="XM_011645063.2"/>
</dbReference>
<proteinExistence type="predicted"/>
<protein>
    <recommendedName>
        <fullName evidence="2">Dimethyladenosine transferase 2, mitochondrial</fullName>
    </recommendedName>
    <alternativeName>
        <fullName evidence="12">Mitochondrial 12S rRNA dimethylase 2</fullName>
    </alternativeName>
    <alternativeName>
        <fullName evidence="13">Mitochondrial transcription factor B2</fullName>
    </alternativeName>
    <alternativeName>
        <fullName evidence="14">S-adenosylmethionine-6-N', N'-adenosyl(rRNA) dimethyltransferase 2</fullName>
    </alternativeName>
</protein>
<organism evidence="15 17">
    <name type="scientific">Pogonomyrmex barbatus</name>
    <name type="common">red harvester ant</name>
    <dbReference type="NCBI Taxonomy" id="144034"/>
    <lineage>
        <taxon>Eukaryota</taxon>
        <taxon>Metazoa</taxon>
        <taxon>Ecdysozoa</taxon>
        <taxon>Arthropoda</taxon>
        <taxon>Hexapoda</taxon>
        <taxon>Insecta</taxon>
        <taxon>Pterygota</taxon>
        <taxon>Neoptera</taxon>
        <taxon>Endopterygota</taxon>
        <taxon>Hymenoptera</taxon>
        <taxon>Apocrita</taxon>
        <taxon>Aculeata</taxon>
        <taxon>Formicoidea</taxon>
        <taxon>Formicidae</taxon>
        <taxon>Myrmicinae</taxon>
        <taxon>Pogonomyrmex</taxon>
    </lineage>
</organism>
<evidence type="ECO:0000256" key="6">
    <source>
        <dbReference type="ARBA" id="ARBA00022691"/>
    </source>
</evidence>
<keyword evidence="5 16" id="KW-0808">Transferase</keyword>
<keyword evidence="9" id="KW-0805">Transcription regulation</keyword>
<accession>A0A6I9WNH0</accession>
<keyword evidence="10" id="KW-0496">Mitochondrion</keyword>
<keyword evidence="11" id="KW-0804">Transcription</keyword>
<evidence type="ECO:0000256" key="8">
    <source>
        <dbReference type="ARBA" id="ARBA00022946"/>
    </source>
</evidence>
<evidence type="ECO:0000313" key="16">
    <source>
        <dbReference type="RefSeq" id="XP_011643365.2"/>
    </source>
</evidence>
<name>A0A6I9WNH0_9HYME</name>
<dbReference type="GO" id="GO:0006391">
    <property type="term" value="P:transcription initiation at mitochondrial promoter"/>
    <property type="evidence" value="ECO:0007669"/>
    <property type="project" value="TreeGrafter"/>
</dbReference>
<keyword evidence="8" id="KW-0809">Transit peptide</keyword>
<dbReference type="PANTHER" id="PTHR11727:SF13">
    <property type="entry name" value="DIMETHYLADENOSINE TRANSFERASE 2, MITOCHONDRIAL"/>
    <property type="match status" value="1"/>
</dbReference>
<sequence>MLYKRFLPLMTSWLSKKNKYVVNIYYSTLTDKSLEHQKEDIDTTQMKELIEKIKLSIDQKKMKKKEEMESGKKLSQSKKTLDVINYIKKVNPDIVDVIKLMTCLPLKKTDTNRLYVIDKNTAIEYVSLIKDDLLKNTCYIAELNPGFGILTTELLKANVPLIHLYEGNLILHEMLKTFCMKYPGKLNLTSVENTNLFGMARAYYDHISTEKFQKVFENIKSKNWEDETYMQIICATDNRNLFVFIVYNLIFRKGFMLHGRPVFYIAILPSVWHKYNCTISNHRTYTYSKVMFKLMFNCELLGSLNRKAFIPWPTRKYNTTGTSRLIKKQDYEHIYVIKLEPKADIYSQLSQKDWIIFSYFVKYHMRKRSTRVIPALEKWAPGCGIKLIAKDYTIYTEFGDLTPTKILELFKEFKTWPEYKENDFVTSMNNTLDCICWLALKYHSHRYIGSV</sequence>
<evidence type="ECO:0000256" key="1">
    <source>
        <dbReference type="ARBA" id="ARBA00004173"/>
    </source>
</evidence>
<keyword evidence="7" id="KW-0694">RNA-binding</keyword>
<dbReference type="RefSeq" id="XP_011643367.2">
    <property type="nucleotide sequence ID" value="XM_011645065.2"/>
</dbReference>
<reference evidence="16 17" key="1">
    <citation type="submission" date="2025-04" db="UniProtKB">
        <authorList>
            <consortium name="RefSeq"/>
        </authorList>
    </citation>
    <scope>IDENTIFICATION</scope>
</reference>
<evidence type="ECO:0000256" key="4">
    <source>
        <dbReference type="ARBA" id="ARBA00022603"/>
    </source>
</evidence>
<dbReference type="Gene3D" id="3.40.50.150">
    <property type="entry name" value="Vaccinia Virus protein VP39"/>
    <property type="match status" value="1"/>
</dbReference>
<evidence type="ECO:0000256" key="9">
    <source>
        <dbReference type="ARBA" id="ARBA00023015"/>
    </source>
</evidence>
<dbReference type="GeneID" id="105431100"/>
<dbReference type="KEGG" id="pbar:105431100"/>
<dbReference type="AlphaFoldDB" id="A0A6I9WNH0"/>
<dbReference type="CTD" id="41228"/>